<gene>
    <name evidence="5" type="ORF">CSOL1703_00011145</name>
</gene>
<dbReference type="Proteomes" id="UP000775872">
    <property type="component" value="Unassembled WGS sequence"/>
</dbReference>
<protein>
    <submittedName>
        <fullName evidence="5">Uncharacterized protein</fullName>
    </submittedName>
</protein>
<feature type="region of interest" description="Disordered" evidence="4">
    <location>
        <begin position="807"/>
        <end position="836"/>
    </location>
</feature>
<dbReference type="OrthoDB" id="5130968at2759"/>
<evidence type="ECO:0000256" key="2">
    <source>
        <dbReference type="ARBA" id="ARBA00023043"/>
    </source>
</evidence>
<comment type="caution">
    <text evidence="5">The sequence shown here is derived from an EMBL/GenBank/DDBJ whole genome shotgun (WGS) entry which is preliminary data.</text>
</comment>
<feature type="repeat" description="ANK" evidence="3">
    <location>
        <begin position="411"/>
        <end position="443"/>
    </location>
</feature>
<dbReference type="AlphaFoldDB" id="A0A9N9W4T2"/>
<feature type="compositionally biased region" description="Basic and acidic residues" evidence="4">
    <location>
        <begin position="826"/>
        <end position="836"/>
    </location>
</feature>
<reference evidence="5 6" key="2">
    <citation type="submission" date="2021-10" db="EMBL/GenBank/DDBJ databases">
        <authorList>
            <person name="Piombo E."/>
        </authorList>
    </citation>
    <scope>NUCLEOTIDE SEQUENCE [LARGE SCALE GENOMIC DNA]</scope>
</reference>
<dbReference type="InterPro" id="IPR036770">
    <property type="entry name" value="Ankyrin_rpt-contain_sf"/>
</dbReference>
<evidence type="ECO:0000256" key="4">
    <source>
        <dbReference type="SAM" id="MobiDB-lite"/>
    </source>
</evidence>
<accession>A0A9N9W4T2</accession>
<reference evidence="6" key="1">
    <citation type="submission" date="2019-06" db="EMBL/GenBank/DDBJ databases">
        <authorList>
            <person name="Broberg M."/>
        </authorList>
    </citation>
    <scope>NUCLEOTIDE SEQUENCE [LARGE SCALE GENOMIC DNA]</scope>
</reference>
<dbReference type="PROSITE" id="PS50088">
    <property type="entry name" value="ANK_REPEAT"/>
    <property type="match status" value="2"/>
</dbReference>
<dbReference type="PANTHER" id="PTHR24198">
    <property type="entry name" value="ANKYRIN REPEAT AND PROTEIN KINASE DOMAIN-CONTAINING PROTEIN"/>
    <property type="match status" value="1"/>
</dbReference>
<dbReference type="EMBL" id="CABFOC020000011">
    <property type="protein sequence ID" value="CAH0045396.1"/>
    <property type="molecule type" value="Genomic_DNA"/>
</dbReference>
<dbReference type="Pfam" id="PF12796">
    <property type="entry name" value="Ank_2"/>
    <property type="match status" value="3"/>
</dbReference>
<keyword evidence="1" id="KW-0677">Repeat</keyword>
<dbReference type="Gene3D" id="1.25.40.20">
    <property type="entry name" value="Ankyrin repeat-containing domain"/>
    <property type="match status" value="4"/>
</dbReference>
<name>A0A9N9W4T2_9HYPO</name>
<dbReference type="PRINTS" id="PR01415">
    <property type="entry name" value="ANKYRIN"/>
</dbReference>
<feature type="repeat" description="ANK" evidence="3">
    <location>
        <begin position="376"/>
        <end position="397"/>
    </location>
</feature>
<keyword evidence="6" id="KW-1185">Reference proteome</keyword>
<evidence type="ECO:0000256" key="3">
    <source>
        <dbReference type="PROSITE-ProRule" id="PRU00023"/>
    </source>
</evidence>
<dbReference type="InterPro" id="IPR002110">
    <property type="entry name" value="Ankyrin_rpt"/>
</dbReference>
<organism evidence="5 6">
    <name type="scientific">Clonostachys solani</name>
    <dbReference type="NCBI Taxonomy" id="160281"/>
    <lineage>
        <taxon>Eukaryota</taxon>
        <taxon>Fungi</taxon>
        <taxon>Dikarya</taxon>
        <taxon>Ascomycota</taxon>
        <taxon>Pezizomycotina</taxon>
        <taxon>Sordariomycetes</taxon>
        <taxon>Hypocreomycetidae</taxon>
        <taxon>Hypocreales</taxon>
        <taxon>Bionectriaceae</taxon>
        <taxon>Clonostachys</taxon>
    </lineage>
</organism>
<dbReference type="SUPFAM" id="SSF48403">
    <property type="entry name" value="Ankyrin repeat"/>
    <property type="match status" value="2"/>
</dbReference>
<evidence type="ECO:0000313" key="6">
    <source>
        <dbReference type="Proteomes" id="UP000775872"/>
    </source>
</evidence>
<evidence type="ECO:0000313" key="5">
    <source>
        <dbReference type="EMBL" id="CAH0045396.1"/>
    </source>
</evidence>
<sequence>MYFQTLPQEVVAKILDIVRLTEPRWTEFLKQRLVCRRFDDQISRFILKYSKPLALDIGRRHNWRPGIEWMLTTKARVHLRDITGPFAFIHDAAAYLVEKNLIPDLKPDDAVVAACRAVVAAHDPSWVINHLVTWEPGDFLPASLLLLGTYIRRPPNMVVGFNCDVLFGTLQLLLAHGNALAIEHFIRSSGLSKEDLRFVHPAFGAVLSAAIIFARDIAIFTLLEYGTDTTVVTADGKMKNALLYACEMNRKTAAYMLLEVPCDVQVNFQDELGHSALNWAARRGWAEVTEALLARDDIDLTLATRWGETPMGAAARRDHEEIARLILDKTGGKPPMASNSRYSPMWLAFERGSTNVVRLFLERLGTDFKVNKVMRKGFTPLTLAASKGYTSIVRMLLALPNVNLEKPMVKQTLTPLLLACANGHAVIARLLLDRGADITRKGFGRLPFQIAMDNGHTDVFELLIDDTVGSNDEARTALLWLAVETRNEIGIVKKLLASAQFRANRRDQLGRLLVHSVVYGIVEVVRELLSHDDVDPNFTRGFPSDKTPLLRAIYCPAPTEIIPIILARRQVDVNKVTSGGTALASAAAREALSAIAVLLKHPGIDVNFCPTQSVGANKYFRLNQPRCFSPSRKPPFRLFSKDNISRMEPPLLVAASERNIESVRLLCEDPRVNLGIRDSFGRTALWWAVRHANRRMVVLILKSPRMTEEVINAQDEQGWTALHVAANFGLHKIVYKLLERSDIDPNLRISDGWTALHMSAGNCNKKVTRLLLGHPKIDTSIKLDDDRTPFGLHQGCECGLQSLDPEGLGEHGLEQELSNSEGEAVSNRRDAMDISE</sequence>
<proteinExistence type="predicted"/>
<keyword evidence="2 3" id="KW-0040">ANK repeat</keyword>
<dbReference type="PANTHER" id="PTHR24198:SF165">
    <property type="entry name" value="ANKYRIN REPEAT-CONTAINING PROTEIN-RELATED"/>
    <property type="match status" value="1"/>
</dbReference>
<dbReference type="PROSITE" id="PS50297">
    <property type="entry name" value="ANK_REP_REGION"/>
    <property type="match status" value="2"/>
</dbReference>
<dbReference type="SMART" id="SM00248">
    <property type="entry name" value="ANK"/>
    <property type="match status" value="14"/>
</dbReference>
<evidence type="ECO:0000256" key="1">
    <source>
        <dbReference type="ARBA" id="ARBA00022737"/>
    </source>
</evidence>